<evidence type="ECO:0000313" key="3">
    <source>
        <dbReference type="Proteomes" id="UP000255523"/>
    </source>
</evidence>
<dbReference type="PANTHER" id="PTHR30399">
    <property type="entry name" value="UNCHARACTERIZED PROTEIN YGJP"/>
    <property type="match status" value="1"/>
</dbReference>
<dbReference type="CDD" id="cd07344">
    <property type="entry name" value="M48_yhfN_like"/>
    <property type="match status" value="1"/>
</dbReference>
<dbReference type="PANTHER" id="PTHR30399:SF1">
    <property type="entry name" value="UTP PYROPHOSPHATASE"/>
    <property type="match status" value="1"/>
</dbReference>
<sequence length="222" mass="26224">MSNFFSKDHNNIPKYALKMTKQKGIRMRVTARGELVVHANPFCTKEMIDKYVERHLDEVYFKAKVPTVRLFGRSFQVKKIKGTTSHVTTCEDELIIQAKDEASMEKVFQQFLRANAKDVLCDISEMIFYRFQEYSITMPKVLIRKMTSSWGICHPETNSITLNAELIHYPVEFIEYVVCHEFIHLLQPNHSPVFYDILKKVMPDYKRRIDLIETNNEKQYLM</sequence>
<dbReference type="OrthoDB" id="9811177at2"/>
<reference evidence="2 3" key="1">
    <citation type="submission" date="2018-06" db="EMBL/GenBank/DDBJ databases">
        <authorList>
            <consortium name="Pathogen Informatics"/>
            <person name="Doyle S."/>
        </authorList>
    </citation>
    <scope>NUCLEOTIDE SEQUENCE [LARGE SCALE GENOMIC DNA]</scope>
    <source>
        <strain evidence="2 3">NCTC11087</strain>
    </source>
</reference>
<dbReference type="Pfam" id="PF01863">
    <property type="entry name" value="YgjP-like"/>
    <property type="match status" value="1"/>
</dbReference>
<dbReference type="EMBL" id="UHFX01000003">
    <property type="protein sequence ID" value="SUO03598.1"/>
    <property type="molecule type" value="Genomic_DNA"/>
</dbReference>
<accession>A0A380LIB7</accession>
<dbReference type="RefSeq" id="WP_022788973.1">
    <property type="nucleotide sequence ID" value="NZ_JACJKL010000008.1"/>
</dbReference>
<evidence type="ECO:0000313" key="2">
    <source>
        <dbReference type="EMBL" id="SUO03598.1"/>
    </source>
</evidence>
<name>A0A380LIB7_9FIRM</name>
<dbReference type="Gene3D" id="3.30.2010.10">
    <property type="entry name" value="Metalloproteases ('zincins'), catalytic domain"/>
    <property type="match status" value="1"/>
</dbReference>
<protein>
    <submittedName>
        <fullName evidence="2">Protein of uncharacterized function DUF45</fullName>
    </submittedName>
</protein>
<keyword evidence="3" id="KW-1185">Reference proteome</keyword>
<dbReference type="GeneID" id="77461448"/>
<organism evidence="2 3">
    <name type="scientific">Faecalicoccus pleomorphus</name>
    <dbReference type="NCBI Taxonomy" id="1323"/>
    <lineage>
        <taxon>Bacteria</taxon>
        <taxon>Bacillati</taxon>
        <taxon>Bacillota</taxon>
        <taxon>Erysipelotrichia</taxon>
        <taxon>Erysipelotrichales</taxon>
        <taxon>Erysipelotrichaceae</taxon>
        <taxon>Faecalicoccus</taxon>
    </lineage>
</organism>
<feature type="domain" description="YgjP-like metallopeptidase" evidence="1">
    <location>
        <begin position="26"/>
        <end position="208"/>
    </location>
</feature>
<dbReference type="Proteomes" id="UP000255523">
    <property type="component" value="Unassembled WGS sequence"/>
</dbReference>
<dbReference type="InterPro" id="IPR002725">
    <property type="entry name" value="YgjP-like_metallopeptidase"/>
</dbReference>
<dbReference type="AlphaFoldDB" id="A0A380LIB7"/>
<evidence type="ECO:0000259" key="1">
    <source>
        <dbReference type="Pfam" id="PF01863"/>
    </source>
</evidence>
<dbReference type="InterPro" id="IPR053136">
    <property type="entry name" value="UTP_pyrophosphatase-like"/>
</dbReference>
<proteinExistence type="predicted"/>
<gene>
    <name evidence="2" type="ORF">NCTC11087_00465</name>
</gene>